<organism evidence="1 2">
    <name type="scientific">Pseudomonas lutea</name>
    <dbReference type="NCBI Taxonomy" id="243924"/>
    <lineage>
        <taxon>Bacteria</taxon>
        <taxon>Pseudomonadati</taxon>
        <taxon>Pseudomonadota</taxon>
        <taxon>Gammaproteobacteria</taxon>
        <taxon>Pseudomonadales</taxon>
        <taxon>Pseudomonadaceae</taxon>
        <taxon>Pseudomonas</taxon>
    </lineage>
</organism>
<dbReference type="RefSeq" id="WP_074830569.1">
    <property type="nucleotide sequence ID" value="NZ_FOEV01000032.1"/>
</dbReference>
<proteinExistence type="predicted"/>
<dbReference type="Proteomes" id="UP000183210">
    <property type="component" value="Unassembled WGS sequence"/>
</dbReference>
<dbReference type="GeneID" id="300269911"/>
<comment type="caution">
    <text evidence="1">The sequence shown here is derived from an EMBL/GenBank/DDBJ whole genome shotgun (WGS) entry which is preliminary data.</text>
</comment>
<protein>
    <submittedName>
        <fullName evidence="1">Uncharacterized protein</fullName>
    </submittedName>
</protein>
<sequence length="71" mass="8284">MDRARAERIIENQILSLYTSAHLTADYWAAWGFIEAYHAADFISQDIRNHYMKRLDKLLSERRQVMGALAA</sequence>
<accession>A0A9X8MHT9</accession>
<dbReference type="AlphaFoldDB" id="A0A9X8MHT9"/>
<name>A0A9X8MHT9_9PSED</name>
<reference evidence="1 2" key="1">
    <citation type="submission" date="2016-10" db="EMBL/GenBank/DDBJ databases">
        <authorList>
            <person name="Varghese N."/>
            <person name="Submissions S."/>
        </authorList>
    </citation>
    <scope>NUCLEOTIDE SEQUENCE [LARGE SCALE GENOMIC DNA]</scope>
    <source>
        <strain evidence="1 2">LMG 21974</strain>
    </source>
</reference>
<evidence type="ECO:0000313" key="2">
    <source>
        <dbReference type="Proteomes" id="UP000183210"/>
    </source>
</evidence>
<evidence type="ECO:0000313" key="1">
    <source>
        <dbReference type="EMBL" id="SER51093.1"/>
    </source>
</evidence>
<dbReference type="EMBL" id="FOEV01000032">
    <property type="protein sequence ID" value="SER51093.1"/>
    <property type="molecule type" value="Genomic_DNA"/>
</dbReference>
<gene>
    <name evidence="1" type="ORF">SAMN05216409_1323</name>
</gene>